<dbReference type="PANTHER" id="PTHR43765:SF2">
    <property type="entry name" value="2-DEHYDROPANTOATE 2-REDUCTASE"/>
    <property type="match status" value="1"/>
</dbReference>
<comment type="catalytic activity">
    <reaction evidence="9 10">
        <text>(R)-pantoate + NADP(+) = 2-dehydropantoate + NADPH + H(+)</text>
        <dbReference type="Rhea" id="RHEA:16233"/>
        <dbReference type="ChEBI" id="CHEBI:11561"/>
        <dbReference type="ChEBI" id="CHEBI:15378"/>
        <dbReference type="ChEBI" id="CHEBI:15980"/>
        <dbReference type="ChEBI" id="CHEBI:57783"/>
        <dbReference type="ChEBI" id="CHEBI:58349"/>
        <dbReference type="EC" id="1.1.1.169"/>
    </reaction>
</comment>
<evidence type="ECO:0000256" key="8">
    <source>
        <dbReference type="ARBA" id="ARBA00032024"/>
    </source>
</evidence>
<evidence type="ECO:0000256" key="10">
    <source>
        <dbReference type="RuleBase" id="RU362068"/>
    </source>
</evidence>
<accession>A0A7Z2GDJ8</accession>
<dbReference type="PANTHER" id="PTHR43765">
    <property type="entry name" value="2-DEHYDROPANTOATE 2-REDUCTASE-RELATED"/>
    <property type="match status" value="1"/>
</dbReference>
<evidence type="ECO:0000313" key="13">
    <source>
        <dbReference type="EMBL" id="QGZ59530.1"/>
    </source>
</evidence>
<dbReference type="NCBIfam" id="TIGR00745">
    <property type="entry name" value="apbA_panE"/>
    <property type="match status" value="1"/>
</dbReference>
<dbReference type="AlphaFoldDB" id="A0A7Z2GDJ8"/>
<evidence type="ECO:0000256" key="9">
    <source>
        <dbReference type="ARBA" id="ARBA00048793"/>
    </source>
</evidence>
<gene>
    <name evidence="13" type="ORF">FAZ97_31570</name>
</gene>
<evidence type="ECO:0000259" key="12">
    <source>
        <dbReference type="Pfam" id="PF08546"/>
    </source>
</evidence>
<dbReference type="KEGG" id="pacp:FAZ97_31570"/>
<dbReference type="Proteomes" id="UP000434209">
    <property type="component" value="Chromosome 4"/>
</dbReference>
<sequence>MRFAVLGAGAVGCYYGGMLARHGHDVVFIGRPSHVAAMNQDGLRMQSQAFDVRLPVRAATQIEAAASADVMLVCVKSTDTAEAARTLGQVLAPHALVVSLQNGVDNAALLRAGIAQAVICAAVYVASEMAGPGHLLHHGRGDLAIEASPHSEALASVLRAAQIPTQIAADVNATLWQKLILNCAFNAVSAIVQLPLGAMAHRDALRETMREVVAECLAVAAAEGVRFEDDAARFVEQIEATIPGGQYSSTAQDLARGKHSEIDFLNGAIVRRGMIAGIATPANRTLHTLVKLLEAKPAAYA</sequence>
<keyword evidence="6 10" id="KW-0521">NADP</keyword>
<evidence type="ECO:0000256" key="6">
    <source>
        <dbReference type="ARBA" id="ARBA00022857"/>
    </source>
</evidence>
<dbReference type="InterPro" id="IPR013752">
    <property type="entry name" value="KPA_reductase"/>
</dbReference>
<evidence type="ECO:0000256" key="1">
    <source>
        <dbReference type="ARBA" id="ARBA00004994"/>
    </source>
</evidence>
<evidence type="ECO:0000256" key="4">
    <source>
        <dbReference type="ARBA" id="ARBA00019465"/>
    </source>
</evidence>
<reference evidence="13 14" key="1">
    <citation type="submission" date="2019-12" db="EMBL/GenBank/DDBJ databases">
        <title>Paraburkholderia acidiphila 7Q-K02 sp. nov and Paraburkholderia acidisoli DHF22 sp. nov., two strains isolated from forest soil.</title>
        <authorList>
            <person name="Gao Z."/>
            <person name="Qiu L."/>
        </authorList>
    </citation>
    <scope>NUCLEOTIDE SEQUENCE [LARGE SCALE GENOMIC DNA]</scope>
    <source>
        <strain evidence="13 14">7Q-K02</strain>
    </source>
</reference>
<dbReference type="InterPro" id="IPR008927">
    <property type="entry name" value="6-PGluconate_DH-like_C_sf"/>
</dbReference>
<dbReference type="GO" id="GO:0015940">
    <property type="term" value="P:pantothenate biosynthetic process"/>
    <property type="evidence" value="ECO:0007669"/>
    <property type="project" value="UniProtKB-UniPathway"/>
</dbReference>
<dbReference type="GO" id="GO:0050661">
    <property type="term" value="F:NADP binding"/>
    <property type="evidence" value="ECO:0007669"/>
    <property type="project" value="TreeGrafter"/>
</dbReference>
<dbReference type="UniPathway" id="UPA00028">
    <property type="reaction ID" value="UER00004"/>
</dbReference>
<dbReference type="OrthoDB" id="8555723at2"/>
<dbReference type="Gene3D" id="3.40.50.720">
    <property type="entry name" value="NAD(P)-binding Rossmann-like Domain"/>
    <property type="match status" value="1"/>
</dbReference>
<dbReference type="InterPro" id="IPR050838">
    <property type="entry name" value="Ketopantoate_reductase"/>
</dbReference>
<evidence type="ECO:0000256" key="2">
    <source>
        <dbReference type="ARBA" id="ARBA00007870"/>
    </source>
</evidence>
<keyword evidence="7 10" id="KW-0560">Oxidoreductase</keyword>
<dbReference type="Pfam" id="PF02558">
    <property type="entry name" value="ApbA"/>
    <property type="match status" value="1"/>
</dbReference>
<organism evidence="13 14">
    <name type="scientific">Paraburkholderia acidiphila</name>
    <dbReference type="NCBI Taxonomy" id="2571747"/>
    <lineage>
        <taxon>Bacteria</taxon>
        <taxon>Pseudomonadati</taxon>
        <taxon>Pseudomonadota</taxon>
        <taxon>Betaproteobacteria</taxon>
        <taxon>Burkholderiales</taxon>
        <taxon>Burkholderiaceae</taxon>
        <taxon>Paraburkholderia</taxon>
    </lineage>
</organism>
<evidence type="ECO:0000256" key="5">
    <source>
        <dbReference type="ARBA" id="ARBA00022655"/>
    </source>
</evidence>
<keyword evidence="14" id="KW-1185">Reference proteome</keyword>
<dbReference type="FunFam" id="1.10.1040.10:FF:000017">
    <property type="entry name" value="2-dehydropantoate 2-reductase"/>
    <property type="match status" value="1"/>
</dbReference>
<comment type="pathway">
    <text evidence="1 10">Cofactor biosynthesis; (R)-pantothenate biosynthesis; (R)-pantoate from 3-methyl-2-oxobutanoate: step 2/2.</text>
</comment>
<dbReference type="EMBL" id="CP046912">
    <property type="protein sequence ID" value="QGZ59530.1"/>
    <property type="molecule type" value="Genomic_DNA"/>
</dbReference>
<evidence type="ECO:0000313" key="14">
    <source>
        <dbReference type="Proteomes" id="UP000434209"/>
    </source>
</evidence>
<dbReference type="InterPro" id="IPR013332">
    <property type="entry name" value="KPR_N"/>
</dbReference>
<dbReference type="GO" id="GO:0008677">
    <property type="term" value="F:2-dehydropantoate 2-reductase activity"/>
    <property type="evidence" value="ECO:0007669"/>
    <property type="project" value="UniProtKB-EC"/>
</dbReference>
<feature type="domain" description="Ketopantoate reductase N-terminal" evidence="11">
    <location>
        <begin position="4"/>
        <end position="147"/>
    </location>
</feature>
<dbReference type="SUPFAM" id="SSF48179">
    <property type="entry name" value="6-phosphogluconate dehydrogenase C-terminal domain-like"/>
    <property type="match status" value="1"/>
</dbReference>
<dbReference type="Pfam" id="PF08546">
    <property type="entry name" value="ApbA_C"/>
    <property type="match status" value="1"/>
</dbReference>
<feature type="domain" description="Ketopantoate reductase C-terminal" evidence="12">
    <location>
        <begin position="170"/>
        <end position="294"/>
    </location>
</feature>
<dbReference type="InterPro" id="IPR003710">
    <property type="entry name" value="ApbA"/>
</dbReference>
<proteinExistence type="inferred from homology"/>
<dbReference type="EC" id="1.1.1.169" evidence="3 10"/>
<name>A0A7Z2GDJ8_9BURK</name>
<evidence type="ECO:0000256" key="3">
    <source>
        <dbReference type="ARBA" id="ARBA00013014"/>
    </source>
</evidence>
<dbReference type="RefSeq" id="WP_158762710.1">
    <property type="nucleotide sequence ID" value="NZ_CP046912.1"/>
</dbReference>
<dbReference type="InterPro" id="IPR013328">
    <property type="entry name" value="6PGD_dom2"/>
</dbReference>
<keyword evidence="5 10" id="KW-0566">Pantothenate biosynthesis</keyword>
<comment type="function">
    <text evidence="10">Catalyzes the NADPH-dependent reduction of ketopantoate into pantoic acid.</text>
</comment>
<dbReference type="Gene3D" id="1.10.1040.10">
    <property type="entry name" value="N-(1-d-carboxylethyl)-l-norvaline Dehydrogenase, domain 2"/>
    <property type="match status" value="1"/>
</dbReference>
<evidence type="ECO:0000259" key="11">
    <source>
        <dbReference type="Pfam" id="PF02558"/>
    </source>
</evidence>
<evidence type="ECO:0000256" key="7">
    <source>
        <dbReference type="ARBA" id="ARBA00023002"/>
    </source>
</evidence>
<dbReference type="GO" id="GO:0005737">
    <property type="term" value="C:cytoplasm"/>
    <property type="evidence" value="ECO:0007669"/>
    <property type="project" value="TreeGrafter"/>
</dbReference>
<protein>
    <recommendedName>
        <fullName evidence="4 10">2-dehydropantoate 2-reductase</fullName>
        <ecNumber evidence="3 10">1.1.1.169</ecNumber>
    </recommendedName>
    <alternativeName>
        <fullName evidence="8 10">Ketopantoate reductase</fullName>
    </alternativeName>
</protein>
<dbReference type="SUPFAM" id="SSF51735">
    <property type="entry name" value="NAD(P)-binding Rossmann-fold domains"/>
    <property type="match status" value="1"/>
</dbReference>
<comment type="similarity">
    <text evidence="2 10">Belongs to the ketopantoate reductase family.</text>
</comment>
<dbReference type="InterPro" id="IPR036291">
    <property type="entry name" value="NAD(P)-bd_dom_sf"/>
</dbReference>